<evidence type="ECO:0000313" key="2">
    <source>
        <dbReference type="EMBL" id="EOO65463.1"/>
    </source>
</evidence>
<dbReference type="HOGENOM" id="CLU_2803300_0_0_9"/>
<dbReference type="NCBIfam" id="TIGR01669">
    <property type="entry name" value="phage_XkdX"/>
    <property type="match status" value="1"/>
</dbReference>
<dbReference type="InterPro" id="IPR010022">
    <property type="entry name" value="XkdX"/>
</dbReference>
<name>R8GXZ8_BACCE</name>
<dbReference type="EMBL" id="AHES01000082">
    <property type="protein sequence ID" value="EOO65463.1"/>
    <property type="molecule type" value="Genomic_DNA"/>
</dbReference>
<dbReference type="PATRIC" id="fig|1053224.3.peg.6087"/>
<reference evidence="2 3" key="1">
    <citation type="submission" date="2012-12" db="EMBL/GenBank/DDBJ databases">
        <title>The Genome Sequence of Bacillus cereus VD021.</title>
        <authorList>
            <consortium name="The Broad Institute Genome Sequencing Platform"/>
            <consortium name="The Broad Institute Genome Sequencing Center for Infectious Disease"/>
            <person name="Feldgarden M."/>
            <person name="Van der Auwera G.A."/>
            <person name="Mahillon J."/>
            <person name="Duprez V."/>
            <person name="Timmery S."/>
            <person name="Mattelet C."/>
            <person name="Dierick K."/>
            <person name="Sun M."/>
            <person name="Yu Z."/>
            <person name="Zhu L."/>
            <person name="Hu X."/>
            <person name="Shank E.B."/>
            <person name="Swiecicka I."/>
            <person name="Hansen B.M."/>
            <person name="Andrup L."/>
            <person name="Walker B."/>
            <person name="Young S.K."/>
            <person name="Zeng Q."/>
            <person name="Gargeya S."/>
            <person name="Fitzgerald M."/>
            <person name="Haas B."/>
            <person name="Abouelleil A."/>
            <person name="Alvarado L."/>
            <person name="Arachchi H.M."/>
            <person name="Berlin A.M."/>
            <person name="Chapman S.B."/>
            <person name="Dewar J."/>
            <person name="Goldberg J."/>
            <person name="Griggs A."/>
            <person name="Gujja S."/>
            <person name="Hansen M."/>
            <person name="Howarth C."/>
            <person name="Imamovic A."/>
            <person name="Larimer J."/>
            <person name="McCowan C."/>
            <person name="Murphy C."/>
            <person name="Neiman D."/>
            <person name="Pearson M."/>
            <person name="Priest M."/>
            <person name="Roberts A."/>
            <person name="Saif S."/>
            <person name="Shea T."/>
            <person name="Sisk P."/>
            <person name="Sykes S."/>
            <person name="Wortman J."/>
            <person name="Nusbaum C."/>
            <person name="Birren B."/>
        </authorList>
    </citation>
    <scope>NUCLEOTIDE SEQUENCE [LARGE SCALE GENOMIC DNA]</scope>
    <source>
        <strain evidence="2 3">VD021</strain>
    </source>
</reference>
<protein>
    <recommendedName>
        <fullName evidence="4">XkdX family protein</fullName>
    </recommendedName>
</protein>
<sequence length="72" mass="8576">MLGNDFWYKTIKRYFELGCYSKEDVQKYYSPLNKITEEQCKEIIGEPIEEPIEQEESQSIVEENPEKQPPKS</sequence>
<evidence type="ECO:0000256" key="1">
    <source>
        <dbReference type="SAM" id="MobiDB-lite"/>
    </source>
</evidence>
<dbReference type="RefSeq" id="WP_016101326.1">
    <property type="nucleotide sequence ID" value="NZ_KB976275.1"/>
</dbReference>
<dbReference type="AlphaFoldDB" id="R8GXZ8"/>
<dbReference type="Proteomes" id="UP000014040">
    <property type="component" value="Unassembled WGS sequence"/>
</dbReference>
<gene>
    <name evidence="2" type="ORF">IIC_06073</name>
</gene>
<comment type="caution">
    <text evidence="2">The sequence shown here is derived from an EMBL/GenBank/DDBJ whole genome shotgun (WGS) entry which is preliminary data.</text>
</comment>
<evidence type="ECO:0008006" key="4">
    <source>
        <dbReference type="Google" id="ProtNLM"/>
    </source>
</evidence>
<organism evidence="2 3">
    <name type="scientific">Bacillus cereus VD021</name>
    <dbReference type="NCBI Taxonomy" id="1053224"/>
    <lineage>
        <taxon>Bacteria</taxon>
        <taxon>Bacillati</taxon>
        <taxon>Bacillota</taxon>
        <taxon>Bacilli</taxon>
        <taxon>Bacillales</taxon>
        <taxon>Bacillaceae</taxon>
        <taxon>Bacillus</taxon>
        <taxon>Bacillus cereus group</taxon>
    </lineage>
</organism>
<accession>R8GXZ8</accession>
<dbReference type="Pfam" id="PF09693">
    <property type="entry name" value="Phage_XkdX"/>
    <property type="match status" value="1"/>
</dbReference>
<feature type="region of interest" description="Disordered" evidence="1">
    <location>
        <begin position="48"/>
        <end position="72"/>
    </location>
</feature>
<proteinExistence type="predicted"/>
<evidence type="ECO:0000313" key="3">
    <source>
        <dbReference type="Proteomes" id="UP000014040"/>
    </source>
</evidence>